<evidence type="ECO:0000313" key="2">
    <source>
        <dbReference type="EMBL" id="CAP95946.1"/>
    </source>
</evidence>
<dbReference type="HOGENOM" id="CLU_2027493_0_0_1"/>
<name>B6HIJ6_PENRW</name>
<evidence type="ECO:0000313" key="3">
    <source>
        <dbReference type="Proteomes" id="UP000000724"/>
    </source>
</evidence>
<dbReference type="EMBL" id="AM920436">
    <property type="protein sequence ID" value="CAP95946.1"/>
    <property type="molecule type" value="Genomic_DNA"/>
</dbReference>
<feature type="region of interest" description="Disordered" evidence="1">
    <location>
        <begin position="27"/>
        <end position="49"/>
    </location>
</feature>
<evidence type="ECO:0000256" key="1">
    <source>
        <dbReference type="SAM" id="MobiDB-lite"/>
    </source>
</evidence>
<reference evidence="2 3" key="1">
    <citation type="journal article" date="2008" name="Nat. Biotechnol.">
        <title>Genome sequencing and analysis of the filamentous fungus Penicillium chrysogenum.</title>
        <authorList>
            <person name="van den Berg M.A."/>
            <person name="Albang R."/>
            <person name="Albermann K."/>
            <person name="Badger J.H."/>
            <person name="Daran J.-M."/>
            <person name="Driessen A.J.M."/>
            <person name="Garcia-Estrada C."/>
            <person name="Fedorova N.D."/>
            <person name="Harris D.M."/>
            <person name="Heijne W.H.M."/>
            <person name="Joardar V.S."/>
            <person name="Kiel J.A.K.W."/>
            <person name="Kovalchuk A."/>
            <person name="Martin J.F."/>
            <person name="Nierman W.C."/>
            <person name="Nijland J.G."/>
            <person name="Pronk J.T."/>
            <person name="Roubos J.A."/>
            <person name="van der Klei I.J."/>
            <person name="van Peij N.N.M.E."/>
            <person name="Veenhuis M."/>
            <person name="von Doehren H."/>
            <person name="Wagner C."/>
            <person name="Wortman J.R."/>
            <person name="Bovenberg R.A.L."/>
        </authorList>
    </citation>
    <scope>NUCLEOTIDE SEQUENCE [LARGE SCALE GENOMIC DNA]</scope>
    <source>
        <strain evidence="3">ATCC 28089 / DSM 1075 / NRRL 1951 / Wisconsin 54-1255</strain>
    </source>
</reference>
<gene>
    <name evidence="2" type="ORF">Pc21g10490</name>
    <name evidence="2" type="ORF">PCH_Pc21g10490</name>
</gene>
<organism evidence="2 3">
    <name type="scientific">Penicillium rubens (strain ATCC 28089 / DSM 1075 / NRRL 1951 / Wisconsin 54-1255)</name>
    <name type="common">Penicillium chrysogenum</name>
    <dbReference type="NCBI Taxonomy" id="500485"/>
    <lineage>
        <taxon>Eukaryota</taxon>
        <taxon>Fungi</taxon>
        <taxon>Dikarya</taxon>
        <taxon>Ascomycota</taxon>
        <taxon>Pezizomycotina</taxon>
        <taxon>Eurotiomycetes</taxon>
        <taxon>Eurotiomycetidae</taxon>
        <taxon>Eurotiales</taxon>
        <taxon>Aspergillaceae</taxon>
        <taxon>Penicillium</taxon>
        <taxon>Penicillium chrysogenum species complex</taxon>
    </lineage>
</organism>
<dbReference type="AlphaFoldDB" id="B6HIJ6"/>
<keyword evidence="3" id="KW-1185">Reference proteome</keyword>
<protein>
    <submittedName>
        <fullName evidence="2">Uncharacterized protein</fullName>
    </submittedName>
</protein>
<dbReference type="VEuPathDB" id="FungiDB:PCH_Pc21g10490"/>
<dbReference type="Proteomes" id="UP000000724">
    <property type="component" value="Contig Pc00c21"/>
</dbReference>
<proteinExistence type="predicted"/>
<accession>B6HIJ6</accession>
<sequence length="122" mass="13551">MDIQTVGAVHTGDDLLPRVCSRARDAPGVDRSHIVHGEGSGGEGNPSYEPAYHDRFSEVHNFHQLRSSRVHPADPLIFPLMSLSGVSKGQTPVRRCKPGRRWEGRNQVTMRRALSYLEGYSS</sequence>
<feature type="compositionally biased region" description="Basic and acidic residues" evidence="1">
    <location>
        <begin position="27"/>
        <end position="36"/>
    </location>
</feature>